<dbReference type="GO" id="GO:0005634">
    <property type="term" value="C:nucleus"/>
    <property type="evidence" value="ECO:0007669"/>
    <property type="project" value="UniProtKB-SubCell"/>
</dbReference>
<comment type="caution">
    <text evidence="4">The sequence shown here is derived from an EMBL/GenBank/DDBJ whole genome shotgun (WGS) entry which is preliminary data.</text>
</comment>
<feature type="compositionally biased region" description="Low complexity" evidence="2">
    <location>
        <begin position="188"/>
        <end position="202"/>
    </location>
</feature>
<comment type="subcellular location">
    <subcellularLocation>
        <location evidence="1">Nucleus</location>
    </subcellularLocation>
</comment>
<evidence type="ECO:0000259" key="3">
    <source>
        <dbReference type="PROSITE" id="PS51031"/>
    </source>
</evidence>
<feature type="region of interest" description="Disordered" evidence="2">
    <location>
        <begin position="35"/>
        <end position="117"/>
    </location>
</feature>
<name>A0A835GFG7_SPOEX</name>
<evidence type="ECO:0000256" key="2">
    <source>
        <dbReference type="SAM" id="MobiDB-lite"/>
    </source>
</evidence>
<keyword evidence="5" id="KW-1185">Reference proteome</keyword>
<dbReference type="PROSITE" id="PS51031">
    <property type="entry name" value="BESS"/>
    <property type="match status" value="1"/>
</dbReference>
<dbReference type="Pfam" id="PF02944">
    <property type="entry name" value="BESS"/>
    <property type="match status" value="1"/>
</dbReference>
<feature type="compositionally biased region" description="Polar residues" evidence="2">
    <location>
        <begin position="35"/>
        <end position="59"/>
    </location>
</feature>
<dbReference type="GO" id="GO:0003677">
    <property type="term" value="F:DNA binding"/>
    <property type="evidence" value="ECO:0007669"/>
    <property type="project" value="InterPro"/>
</dbReference>
<protein>
    <recommendedName>
        <fullName evidence="3">BESS domain-containing protein</fullName>
    </recommendedName>
</protein>
<reference evidence="4" key="1">
    <citation type="submission" date="2020-08" db="EMBL/GenBank/DDBJ databases">
        <title>Spodoptera exigua strain:BAW_Kor-Di-RS1 Genome sequencing and assembly.</title>
        <authorList>
            <person name="Kim J."/>
            <person name="Nam H.Y."/>
            <person name="Kwon M."/>
            <person name="Choi J.H."/>
            <person name="Cho S.R."/>
            <person name="Kim G.-H."/>
        </authorList>
    </citation>
    <scope>NUCLEOTIDE SEQUENCE</scope>
    <source>
        <strain evidence="4">BAW_Kor-Di-RS1</strain>
        <tissue evidence="4">Whole-body</tissue>
    </source>
</reference>
<proteinExistence type="predicted"/>
<feature type="domain" description="BESS" evidence="3">
    <location>
        <begin position="138"/>
        <end position="177"/>
    </location>
</feature>
<dbReference type="Proteomes" id="UP000648187">
    <property type="component" value="Unassembled WGS sequence"/>
</dbReference>
<evidence type="ECO:0000313" key="4">
    <source>
        <dbReference type="EMBL" id="KAF9413728.1"/>
    </source>
</evidence>
<feature type="compositionally biased region" description="Polar residues" evidence="2">
    <location>
        <begin position="70"/>
        <end position="117"/>
    </location>
</feature>
<dbReference type="EMBL" id="JACKWZ010000152">
    <property type="protein sequence ID" value="KAF9413728.1"/>
    <property type="molecule type" value="Genomic_DNA"/>
</dbReference>
<accession>A0A835GFG7</accession>
<evidence type="ECO:0000256" key="1">
    <source>
        <dbReference type="PROSITE-ProRule" id="PRU00371"/>
    </source>
</evidence>
<dbReference type="AlphaFoldDB" id="A0A835GFG7"/>
<gene>
    <name evidence="4" type="ORF">HW555_008174</name>
</gene>
<keyword evidence="1" id="KW-0539">Nucleus</keyword>
<sequence>MREKKENDEKSGSAAKKKKVCPYFDLSQFLKVTKQSRNSFSNVTSPENTDSDDSNITANNDDEDLDEQLFRSTETNSPLYQPSTSQPASMQTPVYQNQPSTSKQTVSSLPSASRTKNKKQTLTLFQESLLKKFDNDDMDPNLYFLLSFLPEMSKMTEKQNFGFRMEVMKALNKVRYQIPEQHTQSNWHHFSSPFSDSHSSSSNQYYPTPVNRGYTTQANEYHSNETNE</sequence>
<dbReference type="InterPro" id="IPR004210">
    <property type="entry name" value="BESS_motif"/>
</dbReference>
<organism evidence="4 5">
    <name type="scientific">Spodoptera exigua</name>
    <name type="common">Beet armyworm</name>
    <name type="synonym">Noctua fulgens</name>
    <dbReference type="NCBI Taxonomy" id="7107"/>
    <lineage>
        <taxon>Eukaryota</taxon>
        <taxon>Metazoa</taxon>
        <taxon>Ecdysozoa</taxon>
        <taxon>Arthropoda</taxon>
        <taxon>Hexapoda</taxon>
        <taxon>Insecta</taxon>
        <taxon>Pterygota</taxon>
        <taxon>Neoptera</taxon>
        <taxon>Endopterygota</taxon>
        <taxon>Lepidoptera</taxon>
        <taxon>Glossata</taxon>
        <taxon>Ditrysia</taxon>
        <taxon>Noctuoidea</taxon>
        <taxon>Noctuidae</taxon>
        <taxon>Amphipyrinae</taxon>
        <taxon>Spodoptera</taxon>
    </lineage>
</organism>
<feature type="region of interest" description="Disordered" evidence="2">
    <location>
        <begin position="186"/>
        <end position="228"/>
    </location>
</feature>
<evidence type="ECO:0000313" key="5">
    <source>
        <dbReference type="Proteomes" id="UP000648187"/>
    </source>
</evidence>